<dbReference type="STRING" id="599839.J4H4X4"/>
<feature type="region of interest" description="Disordered" evidence="10">
    <location>
        <begin position="429"/>
        <end position="459"/>
    </location>
</feature>
<feature type="transmembrane region" description="Helical" evidence="11">
    <location>
        <begin position="1061"/>
        <end position="1087"/>
    </location>
</feature>
<dbReference type="SMART" id="SM00382">
    <property type="entry name" value="AAA"/>
    <property type="match status" value="2"/>
</dbReference>
<feature type="coiled-coil region" evidence="9">
    <location>
        <begin position="934"/>
        <end position="961"/>
    </location>
</feature>
<keyword evidence="5" id="KW-0547">Nucleotide-binding</keyword>
<dbReference type="PANTHER" id="PTHR24223:SF356">
    <property type="entry name" value="ATP-BINDING CASSETTE TRANSPORTER ABC4"/>
    <property type="match status" value="1"/>
</dbReference>
<dbReference type="InterPro" id="IPR050173">
    <property type="entry name" value="ABC_transporter_C-like"/>
</dbReference>
<dbReference type="PROSITE" id="PS00211">
    <property type="entry name" value="ABC_TRANSPORTER_1"/>
    <property type="match status" value="1"/>
</dbReference>
<evidence type="ECO:0000256" key="7">
    <source>
        <dbReference type="ARBA" id="ARBA00022989"/>
    </source>
</evidence>
<dbReference type="FunFam" id="3.40.50.300:FF:000838">
    <property type="entry name" value="ABC multidrug transporter (Eurofung)"/>
    <property type="match status" value="1"/>
</dbReference>
<feature type="transmembrane region" description="Helical" evidence="11">
    <location>
        <begin position="1008"/>
        <end position="1030"/>
    </location>
</feature>
<feature type="domain" description="ABC transmembrane type-1" evidence="13">
    <location>
        <begin position="1022"/>
        <end position="1295"/>
    </location>
</feature>
<keyword evidence="8 11" id="KW-0472">Membrane</keyword>
<evidence type="ECO:0000313" key="15">
    <source>
        <dbReference type="Proteomes" id="UP000006352"/>
    </source>
</evidence>
<dbReference type="InterPro" id="IPR011527">
    <property type="entry name" value="ABC1_TM_dom"/>
</dbReference>
<dbReference type="Proteomes" id="UP000006352">
    <property type="component" value="Unassembled WGS sequence"/>
</dbReference>
<evidence type="ECO:0000256" key="6">
    <source>
        <dbReference type="ARBA" id="ARBA00022840"/>
    </source>
</evidence>
<dbReference type="RefSeq" id="XP_012185027.1">
    <property type="nucleotide sequence ID" value="XM_012329637.1"/>
</dbReference>
<dbReference type="InParanoid" id="J4H4X4"/>
<keyword evidence="4" id="KW-0677">Repeat</keyword>
<evidence type="ECO:0000256" key="2">
    <source>
        <dbReference type="ARBA" id="ARBA00022448"/>
    </source>
</evidence>
<dbReference type="FunCoup" id="J4H4X4">
    <property type="interactions" value="37"/>
</dbReference>
<dbReference type="PANTHER" id="PTHR24223">
    <property type="entry name" value="ATP-BINDING CASSETTE SUB-FAMILY C"/>
    <property type="match status" value="1"/>
</dbReference>
<evidence type="ECO:0000256" key="3">
    <source>
        <dbReference type="ARBA" id="ARBA00022692"/>
    </source>
</evidence>
<feature type="transmembrane region" description="Helical" evidence="11">
    <location>
        <begin position="334"/>
        <end position="355"/>
    </location>
</feature>
<keyword evidence="15" id="KW-1185">Reference proteome</keyword>
<evidence type="ECO:0000256" key="8">
    <source>
        <dbReference type="ARBA" id="ARBA00023136"/>
    </source>
</evidence>
<feature type="domain" description="ABC transporter" evidence="12">
    <location>
        <begin position="1332"/>
        <end position="1569"/>
    </location>
</feature>
<dbReference type="InterPro" id="IPR036640">
    <property type="entry name" value="ABC1_TM_sf"/>
</dbReference>
<feature type="transmembrane region" description="Helical" evidence="11">
    <location>
        <begin position="586"/>
        <end position="607"/>
    </location>
</feature>
<dbReference type="GO" id="GO:0016887">
    <property type="term" value="F:ATP hydrolysis activity"/>
    <property type="evidence" value="ECO:0007669"/>
    <property type="project" value="InterPro"/>
</dbReference>
<dbReference type="GO" id="GO:0140359">
    <property type="term" value="F:ABC-type transporter activity"/>
    <property type="evidence" value="ECO:0007669"/>
    <property type="project" value="InterPro"/>
</dbReference>
<evidence type="ECO:0000259" key="13">
    <source>
        <dbReference type="PROSITE" id="PS50929"/>
    </source>
</evidence>
<evidence type="ECO:0000259" key="12">
    <source>
        <dbReference type="PROSITE" id="PS50893"/>
    </source>
</evidence>
<dbReference type="Pfam" id="PF00005">
    <property type="entry name" value="ABC_tran"/>
    <property type="match status" value="2"/>
</dbReference>
<feature type="transmembrane region" description="Helical" evidence="11">
    <location>
        <begin position="1190"/>
        <end position="1210"/>
    </location>
</feature>
<dbReference type="Pfam" id="PF00664">
    <property type="entry name" value="ABC_membrane"/>
    <property type="match status" value="2"/>
</dbReference>
<evidence type="ECO:0000256" key="1">
    <source>
        <dbReference type="ARBA" id="ARBA00004141"/>
    </source>
</evidence>
<feature type="transmembrane region" description="Helical" evidence="11">
    <location>
        <begin position="151"/>
        <end position="174"/>
    </location>
</feature>
<feature type="transmembrane region" description="Helical" evidence="11">
    <location>
        <begin position="181"/>
        <end position="199"/>
    </location>
</feature>
<reference evidence="14 15" key="1">
    <citation type="journal article" date="2012" name="Appl. Environ. Microbiol.">
        <title>Short-read sequencing for genomic analysis of the brown rot fungus Fibroporia radiculosa.</title>
        <authorList>
            <person name="Tang J.D."/>
            <person name="Perkins A.D."/>
            <person name="Sonstegard T.S."/>
            <person name="Schroeder S.G."/>
            <person name="Burgess S.C."/>
            <person name="Diehl S.V."/>
        </authorList>
    </citation>
    <scope>NUCLEOTIDE SEQUENCE [LARGE SCALE GENOMIC DNA]</scope>
    <source>
        <strain evidence="14 15">TFFH 294</strain>
    </source>
</reference>
<feature type="transmembrane region" description="Helical" evidence="11">
    <location>
        <begin position="111"/>
        <end position="136"/>
    </location>
</feature>
<feature type="domain" description="ABC transmembrane type-1" evidence="13">
    <location>
        <begin position="335"/>
        <end position="649"/>
    </location>
</feature>
<evidence type="ECO:0000256" key="10">
    <source>
        <dbReference type="SAM" id="MobiDB-lite"/>
    </source>
</evidence>
<gene>
    <name evidence="14" type="ORF">FIBRA_07976</name>
</gene>
<evidence type="ECO:0008006" key="16">
    <source>
        <dbReference type="Google" id="ProtNLM"/>
    </source>
</evidence>
<dbReference type="SUPFAM" id="SSF52540">
    <property type="entry name" value="P-loop containing nucleoside triphosphate hydrolases"/>
    <property type="match status" value="2"/>
</dbReference>
<dbReference type="CDD" id="cd03244">
    <property type="entry name" value="ABCC_MRP_domain2"/>
    <property type="match status" value="1"/>
</dbReference>
<evidence type="ECO:0000256" key="9">
    <source>
        <dbReference type="SAM" id="Coils"/>
    </source>
</evidence>
<feature type="transmembrane region" description="Helical" evidence="11">
    <location>
        <begin position="1240"/>
        <end position="1260"/>
    </location>
</feature>
<dbReference type="GO" id="GO:0005524">
    <property type="term" value="F:ATP binding"/>
    <property type="evidence" value="ECO:0007669"/>
    <property type="project" value="UniProtKB-KW"/>
</dbReference>
<keyword evidence="9" id="KW-0175">Coiled coil</keyword>
<comment type="subcellular location">
    <subcellularLocation>
        <location evidence="1">Membrane</location>
        <topology evidence="1">Multi-pass membrane protein</topology>
    </subcellularLocation>
</comment>
<evidence type="ECO:0000256" key="4">
    <source>
        <dbReference type="ARBA" id="ARBA00022737"/>
    </source>
</evidence>
<dbReference type="OrthoDB" id="6500128at2759"/>
<dbReference type="GO" id="GO:0016020">
    <property type="term" value="C:membrane"/>
    <property type="evidence" value="ECO:0007669"/>
    <property type="project" value="UniProtKB-SubCell"/>
</dbReference>
<keyword evidence="2" id="KW-0813">Transport</keyword>
<feature type="transmembrane region" description="Helical" evidence="11">
    <location>
        <begin position="474"/>
        <end position="493"/>
    </location>
</feature>
<proteinExistence type="predicted"/>
<evidence type="ECO:0000313" key="14">
    <source>
        <dbReference type="EMBL" id="CCM05744.1"/>
    </source>
</evidence>
<feature type="transmembrane region" description="Helical" evidence="11">
    <location>
        <begin position="219"/>
        <end position="239"/>
    </location>
</feature>
<dbReference type="InterPro" id="IPR027417">
    <property type="entry name" value="P-loop_NTPase"/>
</dbReference>
<feature type="transmembrane region" description="Helical" evidence="11">
    <location>
        <begin position="627"/>
        <end position="648"/>
    </location>
</feature>
<dbReference type="InterPro" id="IPR003593">
    <property type="entry name" value="AAA+_ATPase"/>
</dbReference>
<dbReference type="CDD" id="cd18596">
    <property type="entry name" value="ABC_6TM_VMR1_D1_like"/>
    <property type="match status" value="1"/>
</dbReference>
<name>J4H4X4_9APHY</name>
<dbReference type="CDD" id="cd18604">
    <property type="entry name" value="ABC_6TM_VMR1_D2_like"/>
    <property type="match status" value="1"/>
</dbReference>
<evidence type="ECO:0000256" key="11">
    <source>
        <dbReference type="SAM" id="Phobius"/>
    </source>
</evidence>
<feature type="transmembrane region" description="Helical" evidence="11">
    <location>
        <begin position="499"/>
        <end position="519"/>
    </location>
</feature>
<dbReference type="EMBL" id="HE797204">
    <property type="protein sequence ID" value="CCM05744.1"/>
    <property type="molecule type" value="Genomic_DNA"/>
</dbReference>
<feature type="transmembrane region" description="Helical" evidence="11">
    <location>
        <begin position="55"/>
        <end position="76"/>
    </location>
</feature>
<sequence length="1585" mass="174133">MAATNTSWHVGGAQSFKFVSDVSQAVLSQHEGSHSFLVFELLEGSPTRSVYLNAFFFPAYAAVASAIIAFVHGLLLRVRTSKLHSTGSAGVLQTDDLAENNMSIVGRQGSVAILAFNVARALACLALLSMSLYSIITMKPAETYDIGLSTIWPYVGLCGTFTYTFVVALITVLAKPATTAIACRHLNAVLFTAWVVYVYRDVWPLVTFTLTPVDTGEGLILWAKVVTLTFAAVVVPLLVPRRYVPANSIGASMEPGPEQTASLLSVLLTSWLDKTVIDAYRLPHLPVDRFPPLADSDHSQFVSAQASKELDPFQLTNKGRNIGWGLIRVFPWEILAMTLAITANAFTHLFSPLAIKNLLSFMETRGEGAIVRPWIWAMLLFLGPLLRALTFSMYTLPWITITTHTEAILTHLIFNHALHMRMRAEISETQTTGDSAKGKQKSGNTSSADNNLNNEQKQKNATGKINNLITSDLGALKIVEALLLMIWGFPLQIILNIYFLYIILGWSAFAGLATIVLLFPVPGKIASYIETCQKEKMKQTDARVQNVTESITVIRMIKMFGWESKMMKQVTEKRELELKWLKRSRLLGLVIVILNRVIPLITMIVTYSTHTIIFKRELTASAIFSSIAVFEMTSIQMQTIFAVVPGFIKGKSINTFLSKVSLDRINSFLQETELLDEFADSQSDDDIATVSAPPLDSDVIGFRNAAFTWESNADGTSTPGSSRRTFSLRIEGELFFKLGCVNLIVGPTGAGKTSILMALLGEMHYIPSGSDSFFSLPREGGIAYAAQESWVQNETIRDNILFGAPYDEERYKKVIDQCGLKRDLDLFDAGDQTEVGERGITLSGGQKARVTLARAIYSHAEIILLDDVLAALDVHTARWIVNKCLKGDLVRGRTILLVTHNLALTSSIAQFVVDVGSNGQIVSQGTMSEALEQDDTLAAELAKETEELEKVNQEVDQEKEADAPGKSDGKLVVAEEISVGHLGWSARAYQFVFIQYQMMTKGKLVKPFLVAWGGSHFYVYWIVAISWMLLFELTDNLQPWYLGYWARQYEHRPPADVDAPFYLSIYGAILLTSVVCYCVYLVVFVFGSLRASRTIHKNLMATLWFDRTPVSRVVARCTQDIDAVDGNIPDLLETLVAIAISMVVKLAAIVIMSPVFFLPGIILVIMGRWLGNIYMKAQLPVKREGSNARAPVLGHFGAAFAGLVSIRAYGAQDAFRKELSLRIDRCTRTTRLSYNLNRWAFVRTDSLASLFSAGLGAYLVYSGSATASNTGFSLSMAVGFSGYILFAVRMFNQFEVAGNSLERIQQYMEIEQEDKPTESGVPPAYWPASGDLKVEKLSARYSSDGSRVLENVSFEVKSGERVGIVGRTGSGKSSLTLALLRCILTEGKVYYDGLPTDDINLDALRSSITIIPQIPELLSGTLRQNLDPFGQYDDAVLNDALQSAGLFSVQNDSDDSRITLDSEIASAGGNLSVGQRQILALARAILRQSKLLILDEATSAIDYATDAAIQASLRREMNNGVTILAVAHRLQTIMDADKIMVLDAGRIVEFGKPSELLQNEDGMLRALVEESGDKAGLLAMAAGAT</sequence>
<dbReference type="Gene3D" id="3.40.50.300">
    <property type="entry name" value="P-loop containing nucleotide triphosphate hydrolases"/>
    <property type="match status" value="2"/>
</dbReference>
<evidence type="ECO:0000256" key="5">
    <source>
        <dbReference type="ARBA" id="ARBA00022741"/>
    </source>
</evidence>
<dbReference type="GeneID" id="24100655"/>
<dbReference type="InterPro" id="IPR017871">
    <property type="entry name" value="ABC_transporter-like_CS"/>
</dbReference>
<dbReference type="PROSITE" id="PS50929">
    <property type="entry name" value="ABC_TM1F"/>
    <property type="match status" value="2"/>
</dbReference>
<dbReference type="PROSITE" id="PS50893">
    <property type="entry name" value="ABC_TRANSPORTER_2"/>
    <property type="match status" value="2"/>
</dbReference>
<dbReference type="HOGENOM" id="CLU_000604_27_6_1"/>
<dbReference type="FunFam" id="1.20.1560.10:FF:000013">
    <property type="entry name" value="ABC transporter C family member 2"/>
    <property type="match status" value="1"/>
</dbReference>
<protein>
    <recommendedName>
        <fullName evidence="16">P-loop containing nucleoside triphosphate hydrolase protein</fullName>
    </recommendedName>
</protein>
<organism evidence="14 15">
    <name type="scientific">Fibroporia radiculosa</name>
    <dbReference type="NCBI Taxonomy" id="599839"/>
    <lineage>
        <taxon>Eukaryota</taxon>
        <taxon>Fungi</taxon>
        <taxon>Dikarya</taxon>
        <taxon>Basidiomycota</taxon>
        <taxon>Agaricomycotina</taxon>
        <taxon>Agaricomycetes</taxon>
        <taxon>Polyporales</taxon>
        <taxon>Fibroporiaceae</taxon>
        <taxon>Fibroporia</taxon>
    </lineage>
</organism>
<dbReference type="Gene3D" id="1.20.1560.10">
    <property type="entry name" value="ABC transporter type 1, transmembrane domain"/>
    <property type="match status" value="2"/>
</dbReference>
<feature type="domain" description="ABC transporter" evidence="12">
    <location>
        <begin position="700"/>
        <end position="943"/>
    </location>
</feature>
<keyword evidence="7 11" id="KW-1133">Transmembrane helix</keyword>
<keyword evidence="6" id="KW-0067">ATP-binding</keyword>
<feature type="compositionally biased region" description="Polar residues" evidence="10">
    <location>
        <begin position="441"/>
        <end position="459"/>
    </location>
</feature>
<feature type="transmembrane region" description="Helical" evidence="11">
    <location>
        <begin position="1272"/>
        <end position="1291"/>
    </location>
</feature>
<feature type="transmembrane region" description="Helical" evidence="11">
    <location>
        <begin position="375"/>
        <end position="396"/>
    </location>
</feature>
<feature type="transmembrane region" description="Helical" evidence="11">
    <location>
        <begin position="1146"/>
        <end position="1170"/>
    </location>
</feature>
<dbReference type="CDD" id="cd03250">
    <property type="entry name" value="ABCC_MRP_domain1"/>
    <property type="match status" value="1"/>
</dbReference>
<dbReference type="InterPro" id="IPR003439">
    <property type="entry name" value="ABC_transporter-like_ATP-bd"/>
</dbReference>
<keyword evidence="3 11" id="KW-0812">Transmembrane</keyword>
<dbReference type="SUPFAM" id="SSF90123">
    <property type="entry name" value="ABC transporter transmembrane region"/>
    <property type="match status" value="2"/>
</dbReference>
<accession>J4H4X4</accession>